<name>A0AAD7EAS0_9AGAR</name>
<dbReference type="Proteomes" id="UP001218218">
    <property type="component" value="Unassembled WGS sequence"/>
</dbReference>
<gene>
    <name evidence="2" type="ORF">DFH08DRAFT_823947</name>
</gene>
<dbReference type="EMBL" id="JARIHO010000086">
    <property type="protein sequence ID" value="KAJ7307861.1"/>
    <property type="molecule type" value="Genomic_DNA"/>
</dbReference>
<dbReference type="AlphaFoldDB" id="A0AAD7EAS0"/>
<reference evidence="2" key="1">
    <citation type="submission" date="2023-03" db="EMBL/GenBank/DDBJ databases">
        <title>Massive genome expansion in bonnet fungi (Mycena s.s.) driven by repeated elements and novel gene families across ecological guilds.</title>
        <authorList>
            <consortium name="Lawrence Berkeley National Laboratory"/>
            <person name="Harder C.B."/>
            <person name="Miyauchi S."/>
            <person name="Viragh M."/>
            <person name="Kuo A."/>
            <person name="Thoen E."/>
            <person name="Andreopoulos B."/>
            <person name="Lu D."/>
            <person name="Skrede I."/>
            <person name="Drula E."/>
            <person name="Henrissat B."/>
            <person name="Morin E."/>
            <person name="Kohler A."/>
            <person name="Barry K."/>
            <person name="LaButti K."/>
            <person name="Morin E."/>
            <person name="Salamov A."/>
            <person name="Lipzen A."/>
            <person name="Mereny Z."/>
            <person name="Hegedus B."/>
            <person name="Baldrian P."/>
            <person name="Stursova M."/>
            <person name="Weitz H."/>
            <person name="Taylor A."/>
            <person name="Grigoriev I.V."/>
            <person name="Nagy L.G."/>
            <person name="Martin F."/>
            <person name="Kauserud H."/>
        </authorList>
    </citation>
    <scope>NUCLEOTIDE SEQUENCE</scope>
    <source>
        <strain evidence="2">CBHHK002</strain>
    </source>
</reference>
<accession>A0AAD7EAS0</accession>
<proteinExistence type="predicted"/>
<evidence type="ECO:0000313" key="3">
    <source>
        <dbReference type="Proteomes" id="UP001218218"/>
    </source>
</evidence>
<comment type="caution">
    <text evidence="2">The sequence shown here is derived from an EMBL/GenBank/DDBJ whole genome shotgun (WGS) entry which is preliminary data.</text>
</comment>
<feature type="compositionally biased region" description="Basic and acidic residues" evidence="1">
    <location>
        <begin position="800"/>
        <end position="831"/>
    </location>
</feature>
<evidence type="ECO:0000313" key="2">
    <source>
        <dbReference type="EMBL" id="KAJ7307861.1"/>
    </source>
</evidence>
<evidence type="ECO:0000256" key="1">
    <source>
        <dbReference type="SAM" id="MobiDB-lite"/>
    </source>
</evidence>
<protein>
    <submittedName>
        <fullName evidence="2">Uncharacterized protein</fullName>
    </submittedName>
</protein>
<organism evidence="2 3">
    <name type="scientific">Mycena albidolilacea</name>
    <dbReference type="NCBI Taxonomy" id="1033008"/>
    <lineage>
        <taxon>Eukaryota</taxon>
        <taxon>Fungi</taxon>
        <taxon>Dikarya</taxon>
        <taxon>Basidiomycota</taxon>
        <taxon>Agaricomycotina</taxon>
        <taxon>Agaricomycetes</taxon>
        <taxon>Agaricomycetidae</taxon>
        <taxon>Agaricales</taxon>
        <taxon>Marasmiineae</taxon>
        <taxon>Mycenaceae</taxon>
        <taxon>Mycena</taxon>
    </lineage>
</organism>
<sequence length="831" mass="92037">MAPPLPLSDDASDSLEPAPLPKSEAVPAFKSPIPFETFLRVFAYCRLRERAVITRLCTQLFPFSRHVLYHDVMVFSLIFADDATSVEFSESTIVLPALVNLWRLGITSRILLPQDLMRSLPFRLTCFQATCAVGGNWKDFIASQPGLYELYLDGDFCGVVPDLTVLPNLQSLKARPTDIARFVETHALCDAWFFTGAPLGTKTLSAVELTHFDNAQYCLTTLRILALDFLLLSVAAPEFVELLRHLVLNEDLTWSDFTLDSGADCVAGSTFGRVATALDGQFIHLKSVLLVFASHSKSPSMRAFCFYAQDGVVYWNGWGQPEEEKSYSTLSYPTPDLRRLRRNGTRRTCFVLPGEHFVVMFDPIGFTELMILRGRQATNGLFDGDVRARAKSQLVPTRSTAPQDPEADAQWELFVASLFRASDADEDQDDRPTVEANEVEKARLAEDKAARDLAWDAAVAVALDTMREPDRREWFRAQRMQEEQEARNAAALDDGLRDLSCCGVFKTSDLFGIALGLIHASPMNSDALDENYDDMPALEDDLSDTSWCGSSLKSKLGSLFKKYDTFESYATGLYSRRGIERDIIADSRALRQLGDELRDRVRREDAQLDVGGVQINALRPPSNKSGARCPTSVRKWVYVSDNIPALAHVPTLIKIPFDFLGLGRLGRRGLGGGLGRLGRLGAGWRHGRVEDRLQGAGRPIGAGHKFLLLFPPPLMAYHPKRKKNTTITFSSTSGGSTSANSTAAPTIGVLRKKTTICQDGVMRQERSIVELAGGSTAVHPDVPRSATPELIYEEYAAGDHGGDDFDDKEGGRDLHESDNPLRQWAEDHRDT</sequence>
<keyword evidence="3" id="KW-1185">Reference proteome</keyword>
<feature type="region of interest" description="Disordered" evidence="1">
    <location>
        <begin position="793"/>
        <end position="831"/>
    </location>
</feature>